<feature type="transmembrane region" description="Helical" evidence="7">
    <location>
        <begin position="106"/>
        <end position="127"/>
    </location>
</feature>
<accession>A0A844QCP3</accession>
<keyword evidence="6 7" id="KW-0472">Membrane</keyword>
<feature type="transmembrane region" description="Helical" evidence="7">
    <location>
        <begin position="300"/>
        <end position="321"/>
    </location>
</feature>
<evidence type="ECO:0000259" key="8">
    <source>
        <dbReference type="PROSITE" id="PS50850"/>
    </source>
</evidence>
<dbReference type="InterPro" id="IPR020846">
    <property type="entry name" value="MFS_dom"/>
</dbReference>
<reference evidence="9 10" key="1">
    <citation type="submission" date="2019-12" db="EMBL/GenBank/DDBJ databases">
        <title>Nitratireductor arenosus sp. nov., Isolated from sea sand, Jeju island, South Korea.</title>
        <authorList>
            <person name="Kim W."/>
        </authorList>
    </citation>
    <scope>NUCLEOTIDE SEQUENCE [LARGE SCALE GENOMIC DNA]</scope>
    <source>
        <strain evidence="9 10">CAU 1489</strain>
    </source>
</reference>
<evidence type="ECO:0000256" key="7">
    <source>
        <dbReference type="SAM" id="Phobius"/>
    </source>
</evidence>
<sequence length="455" mass="45492">MPTTPPPVPTRLWALAATTGAGGFMAMLDSTVANLALESIRAGFDAPLASVQWVATAYLIALAVSLPLTGWFGRRIGQGRLWTASMVVFVAASLLCAAAQDMAVLVAGRCLQGLAAGLMVPAGQAVLAAKADARQLGRLMGTVGFAVALGPALGPALGGLLIELASWRWLFWINLPVGLFALFAARGLIAGGKRVPSERLDVKGLALVSPGLPLALFGAAAIAGTGGGVLPGVATVAGVLLLGGFWHHGRRAAAPLIDMRLLDRPGFGAAIATAGLTGAALYGGLLLLPLYLQRALGQPPALAGLMLLLLGLGAAVALPVAGALVDRAGAARISLAGSGLVVVATAVVPGFLSVLPLAGLLFLRGAGLALAQMPAMTAAYTLVDKAETGDAATLVNIAQRLGGALGAIIVVLVLESTAGAGGYRAAFAVLVAFSVGSLATARFLPGGHRVKRPPA</sequence>
<feature type="transmembrane region" description="Helical" evidence="7">
    <location>
        <begin position="394"/>
        <end position="414"/>
    </location>
</feature>
<dbReference type="Proteomes" id="UP000463224">
    <property type="component" value="Unassembled WGS sequence"/>
</dbReference>
<dbReference type="PANTHER" id="PTHR42718:SF46">
    <property type="entry name" value="BLR6921 PROTEIN"/>
    <property type="match status" value="1"/>
</dbReference>
<dbReference type="PANTHER" id="PTHR42718">
    <property type="entry name" value="MAJOR FACILITATOR SUPERFAMILY MULTIDRUG TRANSPORTER MFSC"/>
    <property type="match status" value="1"/>
</dbReference>
<dbReference type="GO" id="GO:0022857">
    <property type="term" value="F:transmembrane transporter activity"/>
    <property type="evidence" value="ECO:0007669"/>
    <property type="project" value="InterPro"/>
</dbReference>
<evidence type="ECO:0000256" key="1">
    <source>
        <dbReference type="ARBA" id="ARBA00004651"/>
    </source>
</evidence>
<keyword evidence="2" id="KW-0813">Transport</keyword>
<feature type="transmembrane region" description="Helical" evidence="7">
    <location>
        <begin position="361"/>
        <end position="382"/>
    </location>
</feature>
<protein>
    <submittedName>
        <fullName evidence="9">DHA2 family efflux MFS transporter permease subunit</fullName>
    </submittedName>
</protein>
<feature type="transmembrane region" description="Helical" evidence="7">
    <location>
        <begin position="204"/>
        <end position="223"/>
    </location>
</feature>
<evidence type="ECO:0000256" key="5">
    <source>
        <dbReference type="ARBA" id="ARBA00022989"/>
    </source>
</evidence>
<dbReference type="Gene3D" id="1.20.1250.20">
    <property type="entry name" value="MFS general substrate transporter like domains"/>
    <property type="match status" value="1"/>
</dbReference>
<feature type="transmembrane region" description="Helical" evidence="7">
    <location>
        <begin position="169"/>
        <end position="192"/>
    </location>
</feature>
<dbReference type="EMBL" id="WPHG01000002">
    <property type="protein sequence ID" value="MVA97032.1"/>
    <property type="molecule type" value="Genomic_DNA"/>
</dbReference>
<organism evidence="9 10">
    <name type="scientific">Nitratireductor arenosus</name>
    <dbReference type="NCBI Taxonomy" id="2682096"/>
    <lineage>
        <taxon>Bacteria</taxon>
        <taxon>Pseudomonadati</taxon>
        <taxon>Pseudomonadota</taxon>
        <taxon>Alphaproteobacteria</taxon>
        <taxon>Hyphomicrobiales</taxon>
        <taxon>Phyllobacteriaceae</taxon>
        <taxon>Nitratireductor</taxon>
    </lineage>
</organism>
<feature type="transmembrane region" description="Helical" evidence="7">
    <location>
        <begin position="12"/>
        <end position="37"/>
    </location>
</feature>
<dbReference type="GO" id="GO:0005886">
    <property type="term" value="C:plasma membrane"/>
    <property type="evidence" value="ECO:0007669"/>
    <property type="project" value="UniProtKB-SubCell"/>
</dbReference>
<comment type="subcellular location">
    <subcellularLocation>
        <location evidence="1">Cell membrane</location>
        <topology evidence="1">Multi-pass membrane protein</topology>
    </subcellularLocation>
</comment>
<feature type="transmembrane region" description="Helical" evidence="7">
    <location>
        <begin position="426"/>
        <end position="444"/>
    </location>
</feature>
<keyword evidence="3" id="KW-1003">Cell membrane</keyword>
<dbReference type="PRINTS" id="PR01036">
    <property type="entry name" value="TCRTETB"/>
</dbReference>
<evidence type="ECO:0000256" key="4">
    <source>
        <dbReference type="ARBA" id="ARBA00022692"/>
    </source>
</evidence>
<feature type="domain" description="Major facilitator superfamily (MFS) profile" evidence="8">
    <location>
        <begin position="15"/>
        <end position="449"/>
    </location>
</feature>
<evidence type="ECO:0000256" key="2">
    <source>
        <dbReference type="ARBA" id="ARBA00022448"/>
    </source>
</evidence>
<evidence type="ECO:0000256" key="6">
    <source>
        <dbReference type="ARBA" id="ARBA00023136"/>
    </source>
</evidence>
<gene>
    <name evidence="9" type="ORF">GN330_07195</name>
</gene>
<keyword evidence="5 7" id="KW-1133">Transmembrane helix</keyword>
<keyword evidence="10" id="KW-1185">Reference proteome</keyword>
<dbReference type="InterPro" id="IPR011701">
    <property type="entry name" value="MFS"/>
</dbReference>
<dbReference type="InterPro" id="IPR004638">
    <property type="entry name" value="EmrB-like"/>
</dbReference>
<evidence type="ECO:0000313" key="10">
    <source>
        <dbReference type="Proteomes" id="UP000463224"/>
    </source>
</evidence>
<dbReference type="InterPro" id="IPR036259">
    <property type="entry name" value="MFS_trans_sf"/>
</dbReference>
<feature type="transmembrane region" description="Helical" evidence="7">
    <location>
        <begin position="267"/>
        <end position="288"/>
    </location>
</feature>
<evidence type="ECO:0000313" key="9">
    <source>
        <dbReference type="EMBL" id="MVA97032.1"/>
    </source>
</evidence>
<comment type="caution">
    <text evidence="9">The sequence shown here is derived from an EMBL/GenBank/DDBJ whole genome shotgun (WGS) entry which is preliminary data.</text>
</comment>
<proteinExistence type="predicted"/>
<feature type="transmembrane region" description="Helical" evidence="7">
    <location>
        <begin position="333"/>
        <end position="355"/>
    </location>
</feature>
<feature type="transmembrane region" description="Helical" evidence="7">
    <location>
        <begin position="81"/>
        <end position="100"/>
    </location>
</feature>
<keyword evidence="4 7" id="KW-0812">Transmembrane</keyword>
<dbReference type="Gene3D" id="1.20.1720.10">
    <property type="entry name" value="Multidrug resistance protein D"/>
    <property type="match status" value="1"/>
</dbReference>
<dbReference type="RefSeq" id="WP_156712032.1">
    <property type="nucleotide sequence ID" value="NZ_WPHG01000002.1"/>
</dbReference>
<dbReference type="Pfam" id="PF07690">
    <property type="entry name" value="MFS_1"/>
    <property type="match status" value="1"/>
</dbReference>
<dbReference type="PROSITE" id="PS50850">
    <property type="entry name" value="MFS"/>
    <property type="match status" value="1"/>
</dbReference>
<feature type="transmembrane region" description="Helical" evidence="7">
    <location>
        <begin position="229"/>
        <end position="246"/>
    </location>
</feature>
<dbReference type="NCBIfam" id="TIGR00711">
    <property type="entry name" value="efflux_EmrB"/>
    <property type="match status" value="1"/>
</dbReference>
<evidence type="ECO:0000256" key="3">
    <source>
        <dbReference type="ARBA" id="ARBA00022475"/>
    </source>
</evidence>
<feature type="transmembrane region" description="Helical" evidence="7">
    <location>
        <begin position="139"/>
        <end position="157"/>
    </location>
</feature>
<dbReference type="SUPFAM" id="SSF103473">
    <property type="entry name" value="MFS general substrate transporter"/>
    <property type="match status" value="1"/>
</dbReference>
<dbReference type="AlphaFoldDB" id="A0A844QCP3"/>
<feature type="transmembrane region" description="Helical" evidence="7">
    <location>
        <begin position="49"/>
        <end position="69"/>
    </location>
</feature>
<name>A0A844QCP3_9HYPH</name>